<dbReference type="InterPro" id="IPR000276">
    <property type="entry name" value="GPCR_Rhodpsn"/>
</dbReference>
<evidence type="ECO:0000256" key="5">
    <source>
        <dbReference type="ARBA" id="ARBA00023136"/>
    </source>
</evidence>
<organism evidence="10 11">
    <name type="scientific">Adineta ricciae</name>
    <name type="common">Rotifer</name>
    <dbReference type="NCBI Taxonomy" id="249248"/>
    <lineage>
        <taxon>Eukaryota</taxon>
        <taxon>Metazoa</taxon>
        <taxon>Spiralia</taxon>
        <taxon>Gnathifera</taxon>
        <taxon>Rotifera</taxon>
        <taxon>Eurotatoria</taxon>
        <taxon>Bdelloidea</taxon>
        <taxon>Adinetida</taxon>
        <taxon>Adinetidae</taxon>
        <taxon>Adineta</taxon>
    </lineage>
</organism>
<dbReference type="InterPro" id="IPR017452">
    <property type="entry name" value="GPCR_Rhodpsn_7TM"/>
</dbReference>
<keyword evidence="2 8" id="KW-0812">Transmembrane</keyword>
<evidence type="ECO:0000313" key="11">
    <source>
        <dbReference type="Proteomes" id="UP000663828"/>
    </source>
</evidence>
<dbReference type="Gene3D" id="1.20.1070.10">
    <property type="entry name" value="Rhodopsin 7-helix transmembrane proteins"/>
    <property type="match status" value="1"/>
</dbReference>
<protein>
    <recommendedName>
        <fullName evidence="9">G-protein coupled receptors family 1 profile domain-containing protein</fullName>
    </recommendedName>
</protein>
<feature type="domain" description="G-protein coupled receptors family 1 profile" evidence="9">
    <location>
        <begin position="40"/>
        <end position="306"/>
    </location>
</feature>
<dbReference type="EMBL" id="CAJNOR010001177">
    <property type="protein sequence ID" value="CAF1091595.1"/>
    <property type="molecule type" value="Genomic_DNA"/>
</dbReference>
<keyword evidence="6" id="KW-0675">Receptor</keyword>
<keyword evidence="11" id="KW-1185">Reference proteome</keyword>
<evidence type="ECO:0000256" key="8">
    <source>
        <dbReference type="SAM" id="Phobius"/>
    </source>
</evidence>
<comment type="caution">
    <text evidence="10">The sequence shown here is derived from an EMBL/GenBank/DDBJ whole genome shotgun (WGS) entry which is preliminary data.</text>
</comment>
<dbReference type="GO" id="GO:0005886">
    <property type="term" value="C:plasma membrane"/>
    <property type="evidence" value="ECO:0007669"/>
    <property type="project" value="TreeGrafter"/>
</dbReference>
<name>A0A814NK56_ADIRI</name>
<keyword evidence="7" id="KW-0807">Transducer</keyword>
<dbReference type="AlphaFoldDB" id="A0A814NK56"/>
<feature type="transmembrane region" description="Helical" evidence="8">
    <location>
        <begin position="139"/>
        <end position="159"/>
    </location>
</feature>
<accession>A0A814NK56</accession>
<dbReference type="PANTHER" id="PTHR24243">
    <property type="entry name" value="G-PROTEIN COUPLED RECEPTOR"/>
    <property type="match status" value="1"/>
</dbReference>
<evidence type="ECO:0000259" key="9">
    <source>
        <dbReference type="PROSITE" id="PS50262"/>
    </source>
</evidence>
<evidence type="ECO:0000256" key="7">
    <source>
        <dbReference type="ARBA" id="ARBA00023224"/>
    </source>
</evidence>
<evidence type="ECO:0000256" key="6">
    <source>
        <dbReference type="ARBA" id="ARBA00023170"/>
    </source>
</evidence>
<keyword evidence="5 8" id="KW-0472">Membrane</keyword>
<dbReference type="PANTHER" id="PTHR24243:SF230">
    <property type="entry name" value="G-PROTEIN COUPLED RECEPTORS FAMILY 1 PROFILE DOMAIN-CONTAINING PROTEIN"/>
    <property type="match status" value="1"/>
</dbReference>
<feature type="transmembrane region" description="Helical" evidence="8">
    <location>
        <begin position="27"/>
        <end position="49"/>
    </location>
</feature>
<gene>
    <name evidence="10" type="ORF">XAT740_LOCUS17869</name>
</gene>
<dbReference type="PROSITE" id="PS50262">
    <property type="entry name" value="G_PROTEIN_RECEP_F1_2"/>
    <property type="match status" value="1"/>
</dbReference>
<keyword evidence="3 8" id="KW-1133">Transmembrane helix</keyword>
<sequence>MNRFLCNPNDVPSNISSAQQFFRVTSFISIHALPVFALAGNSLILLVILTNSQLNRSSFSVYVKSMAVSDTLVLVLKLLSYENKTSKLFYWPSLCTGFVFLTDTSVLLSVWTIVLITIERTLVVVYPLHIKKFVSVCRARMFILLIATCSIVLSARVLLLPIDVSPSQKNRCQPEAHWYGYYKVNGTITEFVSCFIPLTIVITSNCITLYTVKRAIFQRHQILSHQISTQKRPLDTNENQLMLMLLVVTLMFMVYFVPYTITNVILRWGLPFGLCFTRRAFEVYLYIRTLSELLKDLNFCTNFIIYCISGRRFRYALFSLIRRQKKTMSSTVRYQESSRQHADRPLQHSTSTRKFNNLTQKPTYEESQF</sequence>
<proteinExistence type="predicted"/>
<evidence type="ECO:0000313" key="10">
    <source>
        <dbReference type="EMBL" id="CAF1091595.1"/>
    </source>
</evidence>
<evidence type="ECO:0000256" key="4">
    <source>
        <dbReference type="ARBA" id="ARBA00023040"/>
    </source>
</evidence>
<evidence type="ECO:0000256" key="3">
    <source>
        <dbReference type="ARBA" id="ARBA00022989"/>
    </source>
</evidence>
<feature type="transmembrane region" description="Helical" evidence="8">
    <location>
        <begin position="188"/>
        <end position="212"/>
    </location>
</feature>
<dbReference type="Proteomes" id="UP000663828">
    <property type="component" value="Unassembled WGS sequence"/>
</dbReference>
<comment type="subcellular location">
    <subcellularLocation>
        <location evidence="1">Membrane</location>
        <topology evidence="1">Multi-pass membrane protein</topology>
    </subcellularLocation>
</comment>
<feature type="transmembrane region" description="Helical" evidence="8">
    <location>
        <begin position="241"/>
        <end position="261"/>
    </location>
</feature>
<dbReference type="PRINTS" id="PR00237">
    <property type="entry name" value="GPCRRHODOPSN"/>
</dbReference>
<reference evidence="10" key="1">
    <citation type="submission" date="2021-02" db="EMBL/GenBank/DDBJ databases">
        <authorList>
            <person name="Nowell W R."/>
        </authorList>
    </citation>
    <scope>NUCLEOTIDE SEQUENCE</scope>
</reference>
<dbReference type="GO" id="GO:0004930">
    <property type="term" value="F:G protein-coupled receptor activity"/>
    <property type="evidence" value="ECO:0007669"/>
    <property type="project" value="UniProtKB-KW"/>
</dbReference>
<evidence type="ECO:0000256" key="1">
    <source>
        <dbReference type="ARBA" id="ARBA00004141"/>
    </source>
</evidence>
<keyword evidence="4" id="KW-0297">G-protein coupled receptor</keyword>
<dbReference type="CDD" id="cd00637">
    <property type="entry name" value="7tm_classA_rhodopsin-like"/>
    <property type="match status" value="1"/>
</dbReference>
<dbReference type="SUPFAM" id="SSF81321">
    <property type="entry name" value="Family A G protein-coupled receptor-like"/>
    <property type="match status" value="1"/>
</dbReference>
<evidence type="ECO:0000256" key="2">
    <source>
        <dbReference type="ARBA" id="ARBA00022692"/>
    </source>
</evidence>
<dbReference type="Pfam" id="PF00001">
    <property type="entry name" value="7tm_1"/>
    <property type="match status" value="1"/>
</dbReference>
<feature type="transmembrane region" description="Helical" evidence="8">
    <location>
        <begin position="91"/>
        <end position="118"/>
    </location>
</feature>